<evidence type="ECO:0000313" key="1">
    <source>
        <dbReference type="EMBL" id="JAE17359.1"/>
    </source>
</evidence>
<dbReference type="AlphaFoldDB" id="A0A0A9G1K7"/>
<reference evidence="1" key="1">
    <citation type="submission" date="2014-09" db="EMBL/GenBank/DDBJ databases">
        <authorList>
            <person name="Magalhaes I.L.F."/>
            <person name="Oliveira U."/>
            <person name="Santos F.R."/>
            <person name="Vidigal T.H.D.A."/>
            <person name="Brescovit A.D."/>
            <person name="Santos A.J."/>
        </authorList>
    </citation>
    <scope>NUCLEOTIDE SEQUENCE</scope>
    <source>
        <tissue evidence="1">Shoot tissue taken approximately 20 cm above the soil surface</tissue>
    </source>
</reference>
<name>A0A0A9G1K7_ARUDO</name>
<proteinExistence type="predicted"/>
<dbReference type="EMBL" id="GBRH01180537">
    <property type="protein sequence ID" value="JAE17359.1"/>
    <property type="molecule type" value="Transcribed_RNA"/>
</dbReference>
<organism evidence="1">
    <name type="scientific">Arundo donax</name>
    <name type="common">Giant reed</name>
    <name type="synonym">Donax arundinaceus</name>
    <dbReference type="NCBI Taxonomy" id="35708"/>
    <lineage>
        <taxon>Eukaryota</taxon>
        <taxon>Viridiplantae</taxon>
        <taxon>Streptophyta</taxon>
        <taxon>Embryophyta</taxon>
        <taxon>Tracheophyta</taxon>
        <taxon>Spermatophyta</taxon>
        <taxon>Magnoliopsida</taxon>
        <taxon>Liliopsida</taxon>
        <taxon>Poales</taxon>
        <taxon>Poaceae</taxon>
        <taxon>PACMAD clade</taxon>
        <taxon>Arundinoideae</taxon>
        <taxon>Arundineae</taxon>
        <taxon>Arundo</taxon>
    </lineage>
</organism>
<reference evidence="1" key="2">
    <citation type="journal article" date="2015" name="Data Brief">
        <title>Shoot transcriptome of the giant reed, Arundo donax.</title>
        <authorList>
            <person name="Barrero R.A."/>
            <person name="Guerrero F.D."/>
            <person name="Moolhuijzen P."/>
            <person name="Goolsby J.A."/>
            <person name="Tidwell J."/>
            <person name="Bellgard S.E."/>
            <person name="Bellgard M.I."/>
        </authorList>
    </citation>
    <scope>NUCLEOTIDE SEQUENCE</scope>
    <source>
        <tissue evidence="1">Shoot tissue taken approximately 20 cm above the soil surface</tissue>
    </source>
</reference>
<accession>A0A0A9G1K7</accession>
<protein>
    <submittedName>
        <fullName evidence="1">Uncharacterized protein</fullName>
    </submittedName>
</protein>
<sequence>MCNVSKIIKSGCIKTKSLDLQLKVLIRYWSSYKSQCHTKYGQRNISQG</sequence>